<reference evidence="1 2" key="1">
    <citation type="submission" date="2018-05" db="EMBL/GenBank/DDBJ databases">
        <title>Coraliomargarita sinensis sp. nov., isolated from a marine solar saltern.</title>
        <authorList>
            <person name="Zhou L.Y."/>
        </authorList>
    </citation>
    <scope>NUCLEOTIDE SEQUENCE [LARGE SCALE GENOMIC DNA]</scope>
    <source>
        <strain evidence="1 2">WN38</strain>
    </source>
</reference>
<accession>A0A317ZLK8</accession>
<dbReference type="OrthoDB" id="6382295at2"/>
<dbReference type="InParanoid" id="A0A317ZLK8"/>
<dbReference type="EMBL" id="QHJQ01000002">
    <property type="protein sequence ID" value="PXA05113.1"/>
    <property type="molecule type" value="Genomic_DNA"/>
</dbReference>
<sequence length="356" mass="38671">MQTPTFSFLATVLRTPTLTVIGIAFSLLANQLQAQDTESVGPLRTQTIELKAGWNAVYLDLEPTNAAPNDFFAGTPVGIAAAYFRPATSMEFIESPADLLGDRKNWSMWYAPGRDDHLLTDLYRMQAHQAYLIFSEEAHTFTVTGTPFYGTATFYPNTFSLVGFPIHASEAPTLGNFFAGSEPHEDMRIYTLKEGRWSLITEPASYLMEPGSAYWVFSEGASEFSGPFSVSFSGSGNGGMFYRQETGAREIVVRNEASYPQAIRIGLEAGSTGQLPLAYRVRIVNAPEEPLTATSVSMGNGLELGTLEAGQAVKLAIEVEQSQVNAALMSTTLVFTSDAGLRVDVPILSLRPDLAN</sequence>
<gene>
    <name evidence="1" type="ORF">DDZ13_03895</name>
</gene>
<comment type="caution">
    <text evidence="1">The sequence shown here is derived from an EMBL/GenBank/DDBJ whole genome shotgun (WGS) entry which is preliminary data.</text>
</comment>
<keyword evidence="2" id="KW-1185">Reference proteome</keyword>
<evidence type="ECO:0000313" key="1">
    <source>
        <dbReference type="EMBL" id="PXA05113.1"/>
    </source>
</evidence>
<dbReference type="Proteomes" id="UP000247099">
    <property type="component" value="Unassembled WGS sequence"/>
</dbReference>
<name>A0A317ZLK8_9BACT</name>
<protein>
    <submittedName>
        <fullName evidence="1">Uncharacterized protein</fullName>
    </submittedName>
</protein>
<dbReference type="RefSeq" id="WP_110130114.1">
    <property type="nucleotide sequence ID" value="NZ_QHJQ01000002.1"/>
</dbReference>
<organism evidence="1 2">
    <name type="scientific">Coraliomargarita sinensis</name>
    <dbReference type="NCBI Taxonomy" id="2174842"/>
    <lineage>
        <taxon>Bacteria</taxon>
        <taxon>Pseudomonadati</taxon>
        <taxon>Verrucomicrobiota</taxon>
        <taxon>Opitutia</taxon>
        <taxon>Puniceicoccales</taxon>
        <taxon>Coraliomargaritaceae</taxon>
        <taxon>Coraliomargarita</taxon>
    </lineage>
</organism>
<dbReference type="AlphaFoldDB" id="A0A317ZLK8"/>
<proteinExistence type="predicted"/>
<evidence type="ECO:0000313" key="2">
    <source>
        <dbReference type="Proteomes" id="UP000247099"/>
    </source>
</evidence>